<dbReference type="AlphaFoldDB" id="A0A3D8S5C9"/>
<keyword evidence="5" id="KW-0223">Dioxygenase</keyword>
<keyword evidence="7" id="KW-1185">Reference proteome</keyword>
<dbReference type="Gene3D" id="1.20.58.480">
    <property type="match status" value="1"/>
</dbReference>
<dbReference type="InterPro" id="IPR037217">
    <property type="entry name" value="Trp/Indoleamine_2_3_dOase-like"/>
</dbReference>
<dbReference type="Pfam" id="PF01231">
    <property type="entry name" value="IDO"/>
    <property type="match status" value="1"/>
</dbReference>
<protein>
    <recommendedName>
        <fullName evidence="5">Indoleamine 2,3-dioxygenase</fullName>
        <ecNumber evidence="5">1.13.11.52</ecNumber>
    </recommendedName>
</protein>
<evidence type="ECO:0000313" key="6">
    <source>
        <dbReference type="EMBL" id="RDW81224.1"/>
    </source>
</evidence>
<dbReference type="GeneID" id="38115151"/>
<dbReference type="SUPFAM" id="SSF140959">
    <property type="entry name" value="Indolic compounds 2,3-dioxygenase-like"/>
    <property type="match status" value="1"/>
</dbReference>
<dbReference type="PANTHER" id="PTHR28657">
    <property type="entry name" value="INDOLEAMINE 2,3-DIOXYGENASE"/>
    <property type="match status" value="1"/>
</dbReference>
<dbReference type="PANTHER" id="PTHR28657:SF10">
    <property type="entry name" value="INDOLEAMINE 2,3-DIOXYGENASE"/>
    <property type="match status" value="1"/>
</dbReference>
<dbReference type="GO" id="GO:0033754">
    <property type="term" value="F:indoleamine 2,3-dioxygenase activity"/>
    <property type="evidence" value="ECO:0007669"/>
    <property type="project" value="UniProtKB-EC"/>
</dbReference>
<dbReference type="EC" id="1.13.11.52" evidence="5"/>
<name>A0A3D8S5C9_9EURO</name>
<evidence type="ECO:0000256" key="5">
    <source>
        <dbReference type="RuleBase" id="RU369119"/>
    </source>
</evidence>
<dbReference type="EMBL" id="PVWQ01000005">
    <property type="protein sequence ID" value="RDW81224.1"/>
    <property type="molecule type" value="Genomic_DNA"/>
</dbReference>
<organism evidence="6 7">
    <name type="scientific">Aspergillus mulundensis</name>
    <dbReference type="NCBI Taxonomy" id="1810919"/>
    <lineage>
        <taxon>Eukaryota</taxon>
        <taxon>Fungi</taxon>
        <taxon>Dikarya</taxon>
        <taxon>Ascomycota</taxon>
        <taxon>Pezizomycotina</taxon>
        <taxon>Eurotiomycetes</taxon>
        <taxon>Eurotiomycetidae</taxon>
        <taxon>Eurotiales</taxon>
        <taxon>Aspergillaceae</taxon>
        <taxon>Aspergillus</taxon>
        <taxon>Aspergillus subgen. Nidulantes</taxon>
    </lineage>
</organism>
<sequence length="451" mass="49929">MLSSPDFSLEEYEFSLQTGFLPEAPPLQCLPDPYYAPWEAVARDLTASIQDGTIHQAVESLPVLTTANLQSKPEWRRAYVVLSYLTHAYVWGGEIPKDVLPPAISVPYLEVSSHLELPPVATYAALNLWNWSTSSPNDDLTCADNLSVTLSYTGTKDEEWFFMVSVAMEARGARVIEMMLNTIQAVAVGDNQRIVAYLNQISEGFNELARILERMYEKNRPAVFFHLLRPYLAGSKNMASAGLPNGLFFDQGNGKGEWLQYSGGSNAQSSLIQTFDIFLGVEHTAMGGPTKAELPRAKMGKTPYIQVRGATHLPLSMSDSDHSMQEMRNYMPGPHRRFLEMLTRNANLRPYAMSCKLGTPVRDAYNAAVMALGSFRDKHVQIVTRYIILASKLPPPENTPVRMNLASTTQTQMKDSNEKVSAGVSGTGGTDLIPFLRQTRDDTKAAANFAD</sequence>
<evidence type="ECO:0000313" key="7">
    <source>
        <dbReference type="Proteomes" id="UP000256690"/>
    </source>
</evidence>
<keyword evidence="3 4" id="KW-0408">Iron</keyword>
<dbReference type="RefSeq" id="XP_026604277.1">
    <property type="nucleotide sequence ID" value="XM_026746797.1"/>
</dbReference>
<proteinExistence type="inferred from homology"/>
<dbReference type="GO" id="GO:0005737">
    <property type="term" value="C:cytoplasm"/>
    <property type="evidence" value="ECO:0007669"/>
    <property type="project" value="TreeGrafter"/>
</dbReference>
<keyword evidence="4 5" id="KW-0349">Heme</keyword>
<dbReference type="GO" id="GO:0019441">
    <property type="term" value="P:L-tryptophan catabolic process to kynurenine"/>
    <property type="evidence" value="ECO:0007669"/>
    <property type="project" value="UniProtKB-UniRule"/>
</dbReference>
<dbReference type="FunFam" id="1.20.58.480:FF:000004">
    <property type="entry name" value="Indoleamine 2,3-dioxygenase subfamily"/>
    <property type="match status" value="1"/>
</dbReference>
<dbReference type="InterPro" id="IPR000898">
    <property type="entry name" value="Indolamine_dOase"/>
</dbReference>
<accession>A0A3D8S5C9</accession>
<keyword evidence="2 4" id="KW-0479">Metal-binding</keyword>
<evidence type="ECO:0000256" key="3">
    <source>
        <dbReference type="ARBA" id="ARBA00023004"/>
    </source>
</evidence>
<evidence type="ECO:0000256" key="4">
    <source>
        <dbReference type="PIRSR" id="PIRSR600898-1"/>
    </source>
</evidence>
<comment type="function">
    <text evidence="5">Produces N-formyl-kynurenine through the oxidation of tryptophan.</text>
</comment>
<dbReference type="GO" id="GO:0020037">
    <property type="term" value="F:heme binding"/>
    <property type="evidence" value="ECO:0007669"/>
    <property type="project" value="UniProtKB-UniRule"/>
</dbReference>
<dbReference type="STRING" id="1810919.A0A3D8S5C9"/>
<dbReference type="OrthoDB" id="540174at2759"/>
<comment type="similarity">
    <text evidence="1 5">Belongs to the indoleamine 2,3-dioxygenase family.</text>
</comment>
<gene>
    <name evidence="6" type="ORF">DSM5745_04781</name>
</gene>
<keyword evidence="5" id="KW-0560">Oxidoreductase</keyword>
<dbReference type="GO" id="GO:0034354">
    <property type="term" value="P:'de novo' NAD+ biosynthetic process from L-tryptophan"/>
    <property type="evidence" value="ECO:0007669"/>
    <property type="project" value="TreeGrafter"/>
</dbReference>
<dbReference type="GO" id="GO:0046872">
    <property type="term" value="F:metal ion binding"/>
    <property type="evidence" value="ECO:0007669"/>
    <property type="project" value="UniProtKB-UniRule"/>
</dbReference>
<dbReference type="Proteomes" id="UP000256690">
    <property type="component" value="Unassembled WGS sequence"/>
</dbReference>
<reference evidence="6 7" key="1">
    <citation type="journal article" date="2018" name="IMA Fungus">
        <title>IMA Genome-F 9: Draft genome sequence of Annulohypoxylon stygium, Aspergillus mulundensis, Berkeleyomyces basicola (syn. Thielaviopsis basicola), Ceratocystis smalleyi, two Cercospora beticola strains, Coleophoma cylindrospora, Fusarium fracticaudum, Phialophora cf. hyalina, and Morchella septimelata.</title>
        <authorList>
            <person name="Wingfield B.D."/>
            <person name="Bills G.F."/>
            <person name="Dong Y."/>
            <person name="Huang W."/>
            <person name="Nel W.J."/>
            <person name="Swalarsk-Parry B.S."/>
            <person name="Vaghefi N."/>
            <person name="Wilken P.M."/>
            <person name="An Z."/>
            <person name="de Beer Z.W."/>
            <person name="De Vos L."/>
            <person name="Chen L."/>
            <person name="Duong T.A."/>
            <person name="Gao Y."/>
            <person name="Hammerbacher A."/>
            <person name="Kikkert J.R."/>
            <person name="Li Y."/>
            <person name="Li H."/>
            <person name="Li K."/>
            <person name="Li Q."/>
            <person name="Liu X."/>
            <person name="Ma X."/>
            <person name="Naidoo K."/>
            <person name="Pethybridge S.J."/>
            <person name="Sun J."/>
            <person name="Steenkamp E.T."/>
            <person name="van der Nest M.A."/>
            <person name="van Wyk S."/>
            <person name="Wingfield M.J."/>
            <person name="Xiong C."/>
            <person name="Yue Q."/>
            <person name="Zhang X."/>
        </authorList>
    </citation>
    <scope>NUCLEOTIDE SEQUENCE [LARGE SCALE GENOMIC DNA]</scope>
    <source>
        <strain evidence="6 7">DSM 5745</strain>
    </source>
</reference>
<evidence type="ECO:0000256" key="2">
    <source>
        <dbReference type="ARBA" id="ARBA00022723"/>
    </source>
</evidence>
<dbReference type="PROSITE" id="PS00876">
    <property type="entry name" value="IDO_1"/>
    <property type="match status" value="1"/>
</dbReference>
<comment type="catalytic activity">
    <reaction evidence="5">
        <text>L-tryptophan + O2 = N-formyl-L-kynurenine</text>
        <dbReference type="Rhea" id="RHEA:24536"/>
        <dbReference type="ChEBI" id="CHEBI:15379"/>
        <dbReference type="ChEBI" id="CHEBI:57912"/>
        <dbReference type="ChEBI" id="CHEBI:58629"/>
    </reaction>
</comment>
<feature type="binding site" description="proximal binding residue" evidence="4">
    <location>
        <position position="379"/>
    </location>
    <ligand>
        <name>heme b</name>
        <dbReference type="ChEBI" id="CHEBI:60344"/>
    </ligand>
    <ligandPart>
        <name>Fe</name>
        <dbReference type="ChEBI" id="CHEBI:18248"/>
    </ligandPart>
</feature>
<evidence type="ECO:0000256" key="1">
    <source>
        <dbReference type="ARBA" id="ARBA00007119"/>
    </source>
</evidence>
<comment type="caution">
    <text evidence="6">The sequence shown here is derived from an EMBL/GenBank/DDBJ whole genome shotgun (WGS) entry which is preliminary data.</text>
</comment>